<evidence type="ECO:0000313" key="5">
    <source>
        <dbReference type="EMBL" id="QJD86862.1"/>
    </source>
</evidence>
<dbReference type="Pfam" id="PF00251">
    <property type="entry name" value="Glyco_hydro_32N"/>
    <property type="match status" value="1"/>
</dbReference>
<dbReference type="Proteomes" id="UP000502248">
    <property type="component" value="Chromosome"/>
</dbReference>
<comment type="similarity">
    <text evidence="1">Belongs to the glycosyl hydrolase 32 family.</text>
</comment>
<accession>A0A7Z2VPF9</accession>
<evidence type="ECO:0000313" key="6">
    <source>
        <dbReference type="Proteomes" id="UP000502248"/>
    </source>
</evidence>
<dbReference type="EMBL" id="CP051680">
    <property type="protein sequence ID" value="QJD86862.1"/>
    <property type="molecule type" value="Genomic_DNA"/>
</dbReference>
<evidence type="ECO:0000256" key="1">
    <source>
        <dbReference type="ARBA" id="ARBA00009902"/>
    </source>
</evidence>
<keyword evidence="6" id="KW-1185">Reference proteome</keyword>
<dbReference type="InterPro" id="IPR013148">
    <property type="entry name" value="Glyco_hydro_32_N"/>
</dbReference>
<organism evidence="5 6">
    <name type="scientific">Cohnella herbarum</name>
    <dbReference type="NCBI Taxonomy" id="2728023"/>
    <lineage>
        <taxon>Bacteria</taxon>
        <taxon>Bacillati</taxon>
        <taxon>Bacillota</taxon>
        <taxon>Bacilli</taxon>
        <taxon>Bacillales</taxon>
        <taxon>Paenibacillaceae</taxon>
        <taxon>Cohnella</taxon>
    </lineage>
</organism>
<dbReference type="KEGG" id="cheb:HH215_29270"/>
<evidence type="ECO:0000256" key="2">
    <source>
        <dbReference type="ARBA" id="ARBA00022801"/>
    </source>
</evidence>
<dbReference type="AlphaFoldDB" id="A0A7Z2VPF9"/>
<dbReference type="PANTHER" id="PTHR43101:SF1">
    <property type="entry name" value="BETA-FRUCTOSIDASE"/>
    <property type="match status" value="1"/>
</dbReference>
<dbReference type="Gene3D" id="2.115.10.20">
    <property type="entry name" value="Glycosyl hydrolase domain, family 43"/>
    <property type="match status" value="1"/>
</dbReference>
<dbReference type="PANTHER" id="PTHR43101">
    <property type="entry name" value="BETA-FRUCTOSIDASE"/>
    <property type="match status" value="1"/>
</dbReference>
<keyword evidence="2" id="KW-0378">Hydrolase</keyword>
<protein>
    <recommendedName>
        <fullName evidence="4">Glycosyl hydrolase family 32 N-terminal domain-containing protein</fullName>
    </recommendedName>
</protein>
<dbReference type="InterPro" id="IPR023296">
    <property type="entry name" value="Glyco_hydro_beta-prop_sf"/>
</dbReference>
<dbReference type="RefSeq" id="WP_169283108.1">
    <property type="nucleotide sequence ID" value="NZ_CP051680.1"/>
</dbReference>
<sequence>MSIDCFRLEDKFVWDFWYARRGDEYHAFYLQYPREGDPEFIHYRQSVGHAVSKDLLHWEERPTALRPLPGTWNDMGIATGSVVFKDGAWYMLFTGNSNRDGGGIGLARSDDLTNWTKVGEAPVFSRPALYIAKWKGKDVQASPLADPYVYPEPIDGFYHMVINAQEADAPQGSRGCQLMLRSRNLTDWEAHKIVAYPRQFERMETSQIWYRDGLWYMYFGGVTGDGKIENWIYASELFDGPYEVRPWSHISLPGDCYFYIAKVVEDANGDDVFLANKAIESLLGGYKIVYGDDGSIALEEVNRA</sequence>
<feature type="domain" description="Glycosyl hydrolase family 32 N-terminal" evidence="4">
    <location>
        <begin position="22"/>
        <end position="196"/>
    </location>
</feature>
<keyword evidence="3" id="KW-0326">Glycosidase</keyword>
<evidence type="ECO:0000259" key="4">
    <source>
        <dbReference type="Pfam" id="PF00251"/>
    </source>
</evidence>
<dbReference type="SUPFAM" id="SSF75005">
    <property type="entry name" value="Arabinanase/levansucrase/invertase"/>
    <property type="match status" value="1"/>
</dbReference>
<gene>
    <name evidence="5" type="ORF">HH215_29270</name>
</gene>
<evidence type="ECO:0000256" key="3">
    <source>
        <dbReference type="ARBA" id="ARBA00023295"/>
    </source>
</evidence>
<name>A0A7Z2VPF9_9BACL</name>
<reference evidence="5 6" key="1">
    <citation type="submission" date="2020-04" db="EMBL/GenBank/DDBJ databases">
        <title>Genome sequencing of novel species.</title>
        <authorList>
            <person name="Heo J."/>
            <person name="Kim S.-J."/>
            <person name="Kim J.-S."/>
            <person name="Hong S.-B."/>
            <person name="Kwon S.-W."/>
        </authorList>
    </citation>
    <scope>NUCLEOTIDE SEQUENCE [LARGE SCALE GENOMIC DNA]</scope>
    <source>
        <strain evidence="5 6">MFER-1</strain>
    </source>
</reference>
<dbReference type="InterPro" id="IPR051214">
    <property type="entry name" value="GH32_Enzymes"/>
</dbReference>
<proteinExistence type="inferred from homology"/>
<dbReference type="GO" id="GO:0016798">
    <property type="term" value="F:hydrolase activity, acting on glycosyl bonds"/>
    <property type="evidence" value="ECO:0007669"/>
    <property type="project" value="UniProtKB-KW"/>
</dbReference>